<comment type="caution">
    <text evidence="4">The sequence shown here is derived from an EMBL/GenBank/DDBJ whole genome shotgun (WGS) entry which is preliminary data.</text>
</comment>
<name>A0A0B2UZI0_TOXCA</name>
<dbReference type="OrthoDB" id="10045365at2759"/>
<accession>A0A0B2UZI0</accession>
<dbReference type="SMART" id="SM00181">
    <property type="entry name" value="EGF"/>
    <property type="match status" value="2"/>
</dbReference>
<dbReference type="Pfam" id="PF00053">
    <property type="entry name" value="EGF_laminin"/>
    <property type="match status" value="1"/>
</dbReference>
<evidence type="ECO:0000313" key="4">
    <source>
        <dbReference type="EMBL" id="KHN74619.1"/>
    </source>
</evidence>
<dbReference type="Gene3D" id="2.10.25.10">
    <property type="entry name" value="Laminin"/>
    <property type="match status" value="2"/>
</dbReference>
<dbReference type="PROSITE" id="PS01186">
    <property type="entry name" value="EGF_2"/>
    <property type="match status" value="1"/>
</dbReference>
<keyword evidence="1" id="KW-1015">Disulfide bond</keyword>
<feature type="disulfide bond" evidence="1">
    <location>
        <begin position="112"/>
        <end position="121"/>
    </location>
</feature>
<evidence type="ECO:0000313" key="5">
    <source>
        <dbReference type="Proteomes" id="UP000031036"/>
    </source>
</evidence>
<keyword evidence="2" id="KW-1133">Transmembrane helix</keyword>
<dbReference type="PROSITE" id="PS00022">
    <property type="entry name" value="EGF_1"/>
    <property type="match status" value="2"/>
</dbReference>
<dbReference type="InterPro" id="IPR002049">
    <property type="entry name" value="LE_dom"/>
</dbReference>
<dbReference type="Proteomes" id="UP000031036">
    <property type="component" value="Unassembled WGS sequence"/>
</dbReference>
<keyword evidence="1" id="KW-0245">EGF-like domain</keyword>
<keyword evidence="2" id="KW-0472">Membrane</keyword>
<keyword evidence="5" id="KW-1185">Reference proteome</keyword>
<dbReference type="OMA" id="RCEKVTY"/>
<feature type="domain" description="EGF-like" evidence="3">
    <location>
        <begin position="86"/>
        <end position="122"/>
    </location>
</feature>
<protein>
    <submittedName>
        <fullName evidence="4">Neurogenic locus notch-like protein 2</fullName>
    </submittedName>
</protein>
<evidence type="ECO:0000256" key="2">
    <source>
        <dbReference type="SAM" id="Phobius"/>
    </source>
</evidence>
<sequence length="285" mass="30843">MLVSMHTLCAYAFPKRMHTTSMWMLPLLDVLVALLSSVNANMNLFNTSTIIQPPPIFFGPEVSINITCLNGGSIIDGKCHCQPRFEGKRCEIEPCLNGGMRSTFSPNGKCYCPYGLTGEKCETVTHCVEGKGKLIDGKCKCADRWSGLFCQSRTCYNGVSVGTGAETFCLCDMGYKGPFCDTPIVCVHGAISSENVCVCEPHWDGESCDRCAIDRRLEGDECRLIVNEESLIAVENQEAAEMWPLVAVGCAALALVVFVAVSGAVVLKRFHSKPSRVGSATATDV</sequence>
<dbReference type="PANTHER" id="PTHR24035">
    <property type="entry name" value="MULTIPLE EPIDERMAL GROWTH FACTOR-LIKE DOMAINS PROTEIN"/>
    <property type="match status" value="1"/>
</dbReference>
<dbReference type="AlphaFoldDB" id="A0A0B2UZI0"/>
<evidence type="ECO:0000256" key="1">
    <source>
        <dbReference type="PROSITE-ProRule" id="PRU00076"/>
    </source>
</evidence>
<organism evidence="4 5">
    <name type="scientific">Toxocara canis</name>
    <name type="common">Canine roundworm</name>
    <dbReference type="NCBI Taxonomy" id="6265"/>
    <lineage>
        <taxon>Eukaryota</taxon>
        <taxon>Metazoa</taxon>
        <taxon>Ecdysozoa</taxon>
        <taxon>Nematoda</taxon>
        <taxon>Chromadorea</taxon>
        <taxon>Rhabditida</taxon>
        <taxon>Spirurina</taxon>
        <taxon>Ascaridomorpha</taxon>
        <taxon>Ascaridoidea</taxon>
        <taxon>Toxocaridae</taxon>
        <taxon>Toxocara</taxon>
    </lineage>
</organism>
<feature type="transmembrane region" description="Helical" evidence="2">
    <location>
        <begin position="242"/>
        <end position="267"/>
    </location>
</feature>
<dbReference type="STRING" id="6265.A0A0B2UZI0"/>
<evidence type="ECO:0000259" key="3">
    <source>
        <dbReference type="PROSITE" id="PS50026"/>
    </source>
</evidence>
<dbReference type="EMBL" id="JPKZ01002892">
    <property type="protein sequence ID" value="KHN74619.1"/>
    <property type="molecule type" value="Genomic_DNA"/>
</dbReference>
<proteinExistence type="predicted"/>
<gene>
    <name evidence="4" type="primary">Notch2</name>
    <name evidence="4" type="ORF">Tcan_09688</name>
</gene>
<dbReference type="PANTHER" id="PTHR24035:SF109">
    <property type="entry name" value="PROTEIN DRAPER"/>
    <property type="match status" value="1"/>
</dbReference>
<dbReference type="InterPro" id="IPR052108">
    <property type="entry name" value="MEGF/SIB"/>
</dbReference>
<dbReference type="InterPro" id="IPR000742">
    <property type="entry name" value="EGF"/>
</dbReference>
<dbReference type="PROSITE" id="PS50026">
    <property type="entry name" value="EGF_3"/>
    <property type="match status" value="1"/>
</dbReference>
<reference evidence="4 5" key="1">
    <citation type="submission" date="2014-11" db="EMBL/GenBank/DDBJ databases">
        <title>Genetic blueprint of the zoonotic pathogen Toxocara canis.</title>
        <authorList>
            <person name="Zhu X.-Q."/>
            <person name="Korhonen P.K."/>
            <person name="Cai H."/>
            <person name="Young N.D."/>
            <person name="Nejsum P."/>
            <person name="von Samson-Himmelstjerna G."/>
            <person name="Boag P.R."/>
            <person name="Tan P."/>
            <person name="Li Q."/>
            <person name="Min J."/>
            <person name="Yang Y."/>
            <person name="Wang X."/>
            <person name="Fang X."/>
            <person name="Hall R.S."/>
            <person name="Hofmann A."/>
            <person name="Sternberg P.W."/>
            <person name="Jex A.R."/>
            <person name="Gasser R.B."/>
        </authorList>
    </citation>
    <scope>NUCLEOTIDE SEQUENCE [LARGE SCALE GENOMIC DNA]</scope>
    <source>
        <strain evidence="4">PN_DK_2014</strain>
    </source>
</reference>
<comment type="caution">
    <text evidence="1">Lacks conserved residue(s) required for the propagation of feature annotation.</text>
</comment>
<keyword evidence="2" id="KW-0812">Transmembrane</keyword>